<reference evidence="3" key="1">
    <citation type="submission" date="2020-04" db="EMBL/GenBank/DDBJ databases">
        <authorList>
            <person name="Alioto T."/>
            <person name="Alioto T."/>
            <person name="Gomez Garrido J."/>
        </authorList>
    </citation>
    <scope>NUCLEOTIDE SEQUENCE</scope>
    <source>
        <strain evidence="3">A484AB</strain>
    </source>
</reference>
<gene>
    <name evidence="3" type="ORF">PACLA_8A075680</name>
</gene>
<evidence type="ECO:0000313" key="4">
    <source>
        <dbReference type="Proteomes" id="UP001152795"/>
    </source>
</evidence>
<evidence type="ECO:0000313" key="3">
    <source>
        <dbReference type="EMBL" id="CAB3991006.1"/>
    </source>
</evidence>
<dbReference type="PANTHER" id="PTHR24412">
    <property type="entry name" value="KELCH PROTEIN"/>
    <property type="match status" value="1"/>
</dbReference>
<protein>
    <submittedName>
        <fullName evidence="3">Galactose oxidase</fullName>
    </submittedName>
</protein>
<dbReference type="SUPFAM" id="SSF50965">
    <property type="entry name" value="Galactose oxidase, central domain"/>
    <property type="match status" value="1"/>
</dbReference>
<organism evidence="3 4">
    <name type="scientific">Paramuricea clavata</name>
    <name type="common">Red gorgonian</name>
    <name type="synonym">Violescent sea-whip</name>
    <dbReference type="NCBI Taxonomy" id="317549"/>
    <lineage>
        <taxon>Eukaryota</taxon>
        <taxon>Metazoa</taxon>
        <taxon>Cnidaria</taxon>
        <taxon>Anthozoa</taxon>
        <taxon>Octocorallia</taxon>
        <taxon>Malacalcyonacea</taxon>
        <taxon>Plexauridae</taxon>
        <taxon>Paramuricea</taxon>
    </lineage>
</organism>
<sequence>MFFRCGRRHLHSWRRAEEGLEVREEQIRKSTECFNWIDQTWTSAVFEGRSHTSSFLYQGQMVIAGGLVDYKNKTNTLKCINVRDAAATWKDSDCKLPIRFSSHTVVNHNDLLFLAGGYCQLIEKEILKQSDTIYEVQLAPPYSSKILTRLPQEISYHGMEMFDQKLFILGGFGLEIKASVVQYDLIKNECKERPPLPYAVDEMATVLWRNNVLVIGDESTRSKCLNAVIMYDVITGRSQMLPCMKHKRRVCTAVLTGNRNE</sequence>
<dbReference type="PANTHER" id="PTHR24412:SF489">
    <property type="entry name" value="RING FINGER DOMAIN AND KELCH REPEAT-CONTAINING PROTEIN DDB_G0271372"/>
    <property type="match status" value="1"/>
</dbReference>
<dbReference type="OrthoDB" id="8185403at2759"/>
<evidence type="ECO:0000256" key="2">
    <source>
        <dbReference type="ARBA" id="ARBA00022737"/>
    </source>
</evidence>
<dbReference type="InterPro" id="IPR011043">
    <property type="entry name" value="Gal_Oxase/kelch_b-propeller"/>
</dbReference>
<dbReference type="Gene3D" id="2.120.10.80">
    <property type="entry name" value="Kelch-type beta propeller"/>
    <property type="match status" value="2"/>
</dbReference>
<name>A0A6S7GNC2_PARCT</name>
<dbReference type="EMBL" id="CACRXK020001770">
    <property type="protein sequence ID" value="CAB3991006.1"/>
    <property type="molecule type" value="Genomic_DNA"/>
</dbReference>
<keyword evidence="4" id="KW-1185">Reference proteome</keyword>
<evidence type="ECO:0000256" key="1">
    <source>
        <dbReference type="ARBA" id="ARBA00022441"/>
    </source>
</evidence>
<keyword evidence="1" id="KW-0880">Kelch repeat</keyword>
<dbReference type="AlphaFoldDB" id="A0A6S7GNC2"/>
<dbReference type="InterPro" id="IPR015915">
    <property type="entry name" value="Kelch-typ_b-propeller"/>
</dbReference>
<dbReference type="Proteomes" id="UP001152795">
    <property type="component" value="Unassembled WGS sequence"/>
</dbReference>
<accession>A0A6S7GNC2</accession>
<proteinExistence type="predicted"/>
<comment type="caution">
    <text evidence="3">The sequence shown here is derived from an EMBL/GenBank/DDBJ whole genome shotgun (WGS) entry which is preliminary data.</text>
</comment>
<keyword evidence="2" id="KW-0677">Repeat</keyword>